<feature type="domain" description="MARVEL" evidence="9">
    <location>
        <begin position="7"/>
        <end position="202"/>
    </location>
</feature>
<comment type="subcellular location">
    <subcellularLocation>
        <location evidence="1">Membrane</location>
        <topology evidence="1">Multi-pass membrane protein</topology>
    </subcellularLocation>
</comment>
<dbReference type="RefSeq" id="XP_017776164.1">
    <property type="nucleotide sequence ID" value="XM_017920675.1"/>
</dbReference>
<feature type="transmembrane region" description="Helical" evidence="8">
    <location>
        <begin position="178"/>
        <end position="198"/>
    </location>
</feature>
<evidence type="ECO:0000256" key="6">
    <source>
        <dbReference type="ARBA" id="ARBA00023180"/>
    </source>
</evidence>
<proteinExistence type="inferred from homology"/>
<keyword evidence="5 7" id="KW-0472">Membrane</keyword>
<feature type="transmembrane region" description="Helical" evidence="8">
    <location>
        <begin position="119"/>
        <end position="140"/>
    </location>
</feature>
<gene>
    <name evidence="11 12" type="primary">LOC108562370</name>
</gene>
<evidence type="ECO:0000256" key="2">
    <source>
        <dbReference type="ARBA" id="ARBA00006476"/>
    </source>
</evidence>
<dbReference type="GeneID" id="108562370"/>
<dbReference type="PRINTS" id="PR00220">
    <property type="entry name" value="SYNAPTOPHYSN"/>
</dbReference>
<feature type="transmembrane region" description="Helical" evidence="8">
    <location>
        <begin position="85"/>
        <end position="107"/>
    </location>
</feature>
<dbReference type="InterPro" id="IPR001285">
    <property type="entry name" value="Synaptophysin/porin"/>
</dbReference>
<comment type="similarity">
    <text evidence="2">Belongs to the synaptophysin/synaptobrevin family.</text>
</comment>
<evidence type="ECO:0000256" key="3">
    <source>
        <dbReference type="ARBA" id="ARBA00022692"/>
    </source>
</evidence>
<accession>A0ABM1MNL4</accession>
<keyword evidence="6" id="KW-0325">Glycoprotein</keyword>
<feature type="transmembrane region" description="Helical" evidence="8">
    <location>
        <begin position="20"/>
        <end position="40"/>
    </location>
</feature>
<dbReference type="PANTHER" id="PTHR10306">
    <property type="entry name" value="SYNAPTOPHYSIN"/>
    <property type="match status" value="1"/>
</dbReference>
<evidence type="ECO:0000313" key="11">
    <source>
        <dbReference type="RefSeq" id="XP_017776163.1"/>
    </source>
</evidence>
<reference evidence="11 12" key="1">
    <citation type="submission" date="2025-05" db="UniProtKB">
        <authorList>
            <consortium name="RefSeq"/>
        </authorList>
    </citation>
    <scope>IDENTIFICATION</scope>
    <source>
        <tissue evidence="11 12">Whole Larva</tissue>
    </source>
</reference>
<evidence type="ECO:0000259" key="9">
    <source>
        <dbReference type="PROSITE" id="PS51225"/>
    </source>
</evidence>
<dbReference type="Proteomes" id="UP000695000">
    <property type="component" value="Unplaced"/>
</dbReference>
<dbReference type="Pfam" id="PF01284">
    <property type="entry name" value="MARVEL"/>
    <property type="match status" value="1"/>
</dbReference>
<sequence length="215" mass="24712">MDLNLSVFQEPRGVMRILQLMFAISAFATTVNYTGFIDFMCDVPYKFSFEYPFNLLLNQELNLGAKNNCTPRVKISSDFSSDAKFFVASGVIAMLYCLFIMIVYTKFDNKYRTDNRLPVFDFFMTVFIAVLWVSSSASWANALANMKYISHDDYIQWDNLGICTRCPISVSSFSSLNVSVILGFLNFFLWATDLWFLYKETTWFQVGQISTSGEI</sequence>
<evidence type="ECO:0000256" key="8">
    <source>
        <dbReference type="SAM" id="Phobius"/>
    </source>
</evidence>
<name>A0ABM1MNL4_NICVS</name>
<protein>
    <submittedName>
        <fullName evidence="11 12">Synaptophysin-like</fullName>
    </submittedName>
</protein>
<dbReference type="PROSITE" id="PS51225">
    <property type="entry name" value="MARVEL"/>
    <property type="match status" value="1"/>
</dbReference>
<evidence type="ECO:0000313" key="12">
    <source>
        <dbReference type="RefSeq" id="XP_017776164.1"/>
    </source>
</evidence>
<evidence type="ECO:0000256" key="4">
    <source>
        <dbReference type="ARBA" id="ARBA00022989"/>
    </source>
</evidence>
<organism evidence="10 12">
    <name type="scientific">Nicrophorus vespilloides</name>
    <name type="common">Boreal carrion beetle</name>
    <dbReference type="NCBI Taxonomy" id="110193"/>
    <lineage>
        <taxon>Eukaryota</taxon>
        <taxon>Metazoa</taxon>
        <taxon>Ecdysozoa</taxon>
        <taxon>Arthropoda</taxon>
        <taxon>Hexapoda</taxon>
        <taxon>Insecta</taxon>
        <taxon>Pterygota</taxon>
        <taxon>Neoptera</taxon>
        <taxon>Endopterygota</taxon>
        <taxon>Coleoptera</taxon>
        <taxon>Polyphaga</taxon>
        <taxon>Staphyliniformia</taxon>
        <taxon>Silphidae</taxon>
        <taxon>Nicrophorinae</taxon>
        <taxon>Nicrophorus</taxon>
    </lineage>
</organism>
<dbReference type="RefSeq" id="XP_017776163.1">
    <property type="nucleotide sequence ID" value="XM_017920674.1"/>
</dbReference>
<dbReference type="PANTHER" id="PTHR10306:SF17">
    <property type="entry name" value="MARVEL DOMAIN-CONTAINING PROTEIN"/>
    <property type="match status" value="1"/>
</dbReference>
<keyword evidence="10" id="KW-1185">Reference proteome</keyword>
<keyword evidence="4 8" id="KW-1133">Transmembrane helix</keyword>
<evidence type="ECO:0000313" key="10">
    <source>
        <dbReference type="Proteomes" id="UP000695000"/>
    </source>
</evidence>
<evidence type="ECO:0000256" key="5">
    <source>
        <dbReference type="ARBA" id="ARBA00023136"/>
    </source>
</evidence>
<dbReference type="InterPro" id="IPR008253">
    <property type="entry name" value="Marvel"/>
</dbReference>
<evidence type="ECO:0000256" key="7">
    <source>
        <dbReference type="PROSITE-ProRule" id="PRU00581"/>
    </source>
</evidence>
<evidence type="ECO:0000256" key="1">
    <source>
        <dbReference type="ARBA" id="ARBA00004141"/>
    </source>
</evidence>
<keyword evidence="3 7" id="KW-0812">Transmembrane</keyword>